<feature type="transmembrane region" description="Helical" evidence="8">
    <location>
        <begin position="143"/>
        <end position="163"/>
    </location>
</feature>
<keyword evidence="5" id="KW-0029">Amino-acid transport</keyword>
<dbReference type="GO" id="GO:0015179">
    <property type="term" value="F:L-amino acid transmembrane transporter activity"/>
    <property type="evidence" value="ECO:0007669"/>
    <property type="project" value="TreeGrafter"/>
</dbReference>
<evidence type="ECO:0000256" key="1">
    <source>
        <dbReference type="ARBA" id="ARBA00004141"/>
    </source>
</evidence>
<feature type="transmembrane region" description="Helical" evidence="8">
    <location>
        <begin position="169"/>
        <end position="185"/>
    </location>
</feature>
<sequence>MTRSPPTEQGLFVNSSDPAVHHEGSSLIGTIFNFTNCIVGAGMIGLGGAVAVSGGLISVVTIAFFAVLTKISLDLVIELSVQTGHSSYEELGKAAFGRMGRFMVVSAKFCYSAGCLIAYIVVIKDNLGSAIRALIKHHFSAGLFTSTDALLGVGSLSGFFHWLVHSDFWLTWMVSTLVILPLCLLRDMTPLSNLSMLSVICSITIVGIVMSLYFTNPNQEIRHSGGSLYDNWLQVRWGYLESLGTFVFTFVSQHTVHLTFRSLKPELRTVSNWKKVSSVALFLAASVSLLVAVFVYISFWQEAESDIFAIYPSIPVTNMARLLLCITMLLTFPLPFFTCRELLILTFFPANLCALSEVISERDDESVEQATDHDGLSSLQEPLLGERRDVENNTSIVSLSSASDEAVGISESLMDISSVLSAHAAYVINECLLPDNDRQLKLPYHVALTCKLWFVVTGFAVAAPNLGDVLNLVGCASGTIIAFILPACLSFRLKGFSLMALMILVVGGIVGVFGTFFSVKRLYIDISRL</sequence>
<feature type="transmembrane region" description="Helical" evidence="8">
    <location>
        <begin position="496"/>
        <end position="519"/>
    </location>
</feature>
<keyword evidence="4 8" id="KW-0812">Transmembrane</keyword>
<keyword evidence="11" id="KW-1185">Reference proteome</keyword>
<comment type="similarity">
    <text evidence="2">Belongs to the amino acid/polyamine transporter 2 family.</text>
</comment>
<keyword evidence="6 8" id="KW-1133">Transmembrane helix</keyword>
<evidence type="ECO:0000256" key="3">
    <source>
        <dbReference type="ARBA" id="ARBA00022448"/>
    </source>
</evidence>
<feature type="transmembrane region" description="Helical" evidence="8">
    <location>
        <begin position="319"/>
        <end position="337"/>
    </location>
</feature>
<dbReference type="PANTHER" id="PTHR22950">
    <property type="entry name" value="AMINO ACID TRANSPORTER"/>
    <property type="match status" value="1"/>
</dbReference>
<feature type="transmembrane region" description="Helical" evidence="8">
    <location>
        <begin position="44"/>
        <end position="68"/>
    </location>
</feature>
<dbReference type="EMBL" id="BDSP01000177">
    <property type="protein sequence ID" value="GAX22033.1"/>
    <property type="molecule type" value="Genomic_DNA"/>
</dbReference>
<comment type="caution">
    <text evidence="10">The sequence shown here is derived from an EMBL/GenBank/DDBJ whole genome shotgun (WGS) entry which is preliminary data.</text>
</comment>
<evidence type="ECO:0000256" key="6">
    <source>
        <dbReference type="ARBA" id="ARBA00022989"/>
    </source>
</evidence>
<dbReference type="InterPro" id="IPR013057">
    <property type="entry name" value="AA_transpt_TM"/>
</dbReference>
<feature type="transmembrane region" description="Helical" evidence="8">
    <location>
        <begin position="469"/>
        <end position="489"/>
    </location>
</feature>
<name>A0A1Z5K6X4_FISSO</name>
<feature type="transmembrane region" description="Helical" evidence="8">
    <location>
        <begin position="279"/>
        <end position="299"/>
    </location>
</feature>
<gene>
    <name evidence="10" type="ORF">FisN_6Hh280</name>
</gene>
<keyword evidence="3" id="KW-0813">Transport</keyword>
<feature type="domain" description="Amino acid transporter transmembrane" evidence="9">
    <location>
        <begin position="24"/>
        <end position="500"/>
    </location>
</feature>
<dbReference type="Proteomes" id="UP000198406">
    <property type="component" value="Unassembled WGS sequence"/>
</dbReference>
<dbReference type="GO" id="GO:0016020">
    <property type="term" value="C:membrane"/>
    <property type="evidence" value="ECO:0007669"/>
    <property type="project" value="UniProtKB-SubCell"/>
</dbReference>
<organism evidence="10 11">
    <name type="scientific">Fistulifera solaris</name>
    <name type="common">Oleaginous diatom</name>
    <dbReference type="NCBI Taxonomy" id="1519565"/>
    <lineage>
        <taxon>Eukaryota</taxon>
        <taxon>Sar</taxon>
        <taxon>Stramenopiles</taxon>
        <taxon>Ochrophyta</taxon>
        <taxon>Bacillariophyta</taxon>
        <taxon>Bacillariophyceae</taxon>
        <taxon>Bacillariophycidae</taxon>
        <taxon>Naviculales</taxon>
        <taxon>Naviculaceae</taxon>
        <taxon>Fistulifera</taxon>
    </lineage>
</organism>
<feature type="transmembrane region" description="Helical" evidence="8">
    <location>
        <begin position="442"/>
        <end position="463"/>
    </location>
</feature>
<accession>A0A1Z5K6X4</accession>
<keyword evidence="7 8" id="KW-0472">Membrane</keyword>
<evidence type="ECO:0000256" key="2">
    <source>
        <dbReference type="ARBA" id="ARBA00008066"/>
    </source>
</evidence>
<evidence type="ECO:0000256" key="4">
    <source>
        <dbReference type="ARBA" id="ARBA00022692"/>
    </source>
</evidence>
<dbReference type="InParanoid" id="A0A1Z5K6X4"/>
<comment type="subcellular location">
    <subcellularLocation>
        <location evidence="1">Membrane</location>
        <topology evidence="1">Multi-pass membrane protein</topology>
    </subcellularLocation>
</comment>
<feature type="transmembrane region" description="Helical" evidence="8">
    <location>
        <begin position="102"/>
        <end position="122"/>
    </location>
</feature>
<feature type="transmembrane region" description="Helical" evidence="8">
    <location>
        <begin position="197"/>
        <end position="216"/>
    </location>
</feature>
<dbReference type="Pfam" id="PF01490">
    <property type="entry name" value="Aa_trans"/>
    <property type="match status" value="1"/>
</dbReference>
<proteinExistence type="inferred from homology"/>
<reference evidence="10 11" key="1">
    <citation type="journal article" date="2015" name="Plant Cell">
        <title>Oil accumulation by the oleaginous diatom Fistulifera solaris as revealed by the genome and transcriptome.</title>
        <authorList>
            <person name="Tanaka T."/>
            <person name="Maeda Y."/>
            <person name="Veluchamy A."/>
            <person name="Tanaka M."/>
            <person name="Abida H."/>
            <person name="Marechal E."/>
            <person name="Bowler C."/>
            <person name="Muto M."/>
            <person name="Sunaga Y."/>
            <person name="Tanaka M."/>
            <person name="Yoshino T."/>
            <person name="Taniguchi T."/>
            <person name="Fukuda Y."/>
            <person name="Nemoto M."/>
            <person name="Matsumoto M."/>
            <person name="Wong P.S."/>
            <person name="Aburatani S."/>
            <person name="Fujibuchi W."/>
        </authorList>
    </citation>
    <scope>NUCLEOTIDE SEQUENCE [LARGE SCALE GENOMIC DNA]</scope>
    <source>
        <strain evidence="10 11">JPCC DA0580</strain>
    </source>
</reference>
<protein>
    <submittedName>
        <fullName evidence="10">Solute carrier family 38 (Sodium-coupled neutral amino acid transporter), member 1</fullName>
    </submittedName>
</protein>
<dbReference type="AlphaFoldDB" id="A0A1Z5K6X4"/>
<dbReference type="PANTHER" id="PTHR22950:SF458">
    <property type="entry name" value="SODIUM-COUPLED NEUTRAL AMINO ACID TRANSPORTER 11-RELATED"/>
    <property type="match status" value="1"/>
</dbReference>
<feature type="transmembrane region" description="Helical" evidence="8">
    <location>
        <begin position="236"/>
        <end position="258"/>
    </location>
</feature>
<evidence type="ECO:0000256" key="8">
    <source>
        <dbReference type="SAM" id="Phobius"/>
    </source>
</evidence>
<evidence type="ECO:0000256" key="7">
    <source>
        <dbReference type="ARBA" id="ARBA00023136"/>
    </source>
</evidence>
<evidence type="ECO:0000259" key="9">
    <source>
        <dbReference type="Pfam" id="PF01490"/>
    </source>
</evidence>
<evidence type="ECO:0000313" key="11">
    <source>
        <dbReference type="Proteomes" id="UP000198406"/>
    </source>
</evidence>
<dbReference type="OrthoDB" id="28208at2759"/>
<evidence type="ECO:0000256" key="5">
    <source>
        <dbReference type="ARBA" id="ARBA00022970"/>
    </source>
</evidence>
<evidence type="ECO:0000313" key="10">
    <source>
        <dbReference type="EMBL" id="GAX22033.1"/>
    </source>
</evidence>